<reference evidence="1 2" key="1">
    <citation type="submission" date="2019-09" db="EMBL/GenBank/DDBJ databases">
        <title>The Halomonas whole genome shotgun (WGS).</title>
        <authorList>
            <person name="Xie Z."/>
        </authorList>
    </citation>
    <scope>NUCLEOTIDE SEQUENCE [LARGE SCALE GENOMIC DNA]</scope>
    <source>
        <strain evidence="1 2">NBT06E8</strain>
    </source>
</reference>
<evidence type="ECO:0000313" key="2">
    <source>
        <dbReference type="Proteomes" id="UP000466130"/>
    </source>
</evidence>
<evidence type="ECO:0000313" key="1">
    <source>
        <dbReference type="EMBL" id="KAE8436618.1"/>
    </source>
</evidence>
<keyword evidence="2" id="KW-1185">Reference proteome</keyword>
<proteinExistence type="predicted"/>
<dbReference type="InterPro" id="IPR032581">
    <property type="entry name" value="DUF4917"/>
</dbReference>
<dbReference type="RefSeq" id="WP_153844154.1">
    <property type="nucleotide sequence ID" value="NZ_CP048602.1"/>
</dbReference>
<dbReference type="Pfam" id="PF16263">
    <property type="entry name" value="DUF4917"/>
    <property type="match status" value="1"/>
</dbReference>
<comment type="caution">
    <text evidence="1">The sequence shown here is derived from an EMBL/GenBank/DDBJ whole genome shotgun (WGS) entry which is preliminary data.</text>
</comment>
<name>A0ABQ6X786_9GAMM</name>
<protein>
    <submittedName>
        <fullName evidence="1">DUF4917 family protein</fullName>
    </submittedName>
</protein>
<organism evidence="1 2">
    <name type="scientific">Vreelandella piezotolerans</name>
    <dbReference type="NCBI Taxonomy" id="2609667"/>
    <lineage>
        <taxon>Bacteria</taxon>
        <taxon>Pseudomonadati</taxon>
        <taxon>Pseudomonadota</taxon>
        <taxon>Gammaproteobacteria</taxon>
        <taxon>Oceanospirillales</taxon>
        <taxon>Halomonadaceae</taxon>
        <taxon>Vreelandella</taxon>
    </lineage>
</organism>
<gene>
    <name evidence="1" type="ORF">F1978_17605</name>
</gene>
<sequence length="333" mass="38331">MPHRIFEWEEIAQNYYRGSLLLGNGASMAVDGRFGYTSLIDHAREHGLLTNDIHQLFDFFQTSDFELVLRLVWQASNVNRSLAIPDERTHAAYVRVRECLIQSVRDVHPEYQEISEHLPAIYAFLKHFSTVVSLNYDLILYWAIMYGIDVRDRHSLKDCFVNGQFYEDWRRLRDPIYGDASTTLAFYPHGSLVLSRNNIESEFKVTGNGNSLLEAILQAWQSESVVPLFVSEGTSQQKINSIRSSSYLNTVYREVLTTLEPSLVIYGWGFWEQDLYILQRIASSQIRHVAVSVHGNDQVYCNRVSHTIQNTLGANVQIHFFRSNSPGAWNNVT</sequence>
<accession>A0ABQ6X786</accession>
<dbReference type="EMBL" id="VWRT01000030">
    <property type="protein sequence ID" value="KAE8436618.1"/>
    <property type="molecule type" value="Genomic_DNA"/>
</dbReference>
<dbReference type="Proteomes" id="UP000466130">
    <property type="component" value="Unassembled WGS sequence"/>
</dbReference>